<evidence type="ECO:0000256" key="12">
    <source>
        <dbReference type="ARBA" id="ARBA00023163"/>
    </source>
</evidence>
<feature type="compositionally biased region" description="Polar residues" evidence="14">
    <location>
        <begin position="102"/>
        <end position="111"/>
    </location>
</feature>
<dbReference type="GO" id="GO:0003678">
    <property type="term" value="F:DNA helicase activity"/>
    <property type="evidence" value="ECO:0007669"/>
    <property type="project" value="UniProtKB-EC"/>
</dbReference>
<dbReference type="Pfam" id="PF00176">
    <property type="entry name" value="SNF2-rel_dom"/>
    <property type="match status" value="1"/>
</dbReference>
<dbReference type="PANTHER" id="PTHR45623:SF14">
    <property type="entry name" value="CHROMODOMAIN-HELICASE-DNA-BINDING PROTEIN 1"/>
    <property type="match status" value="1"/>
</dbReference>
<dbReference type="InterPro" id="IPR014001">
    <property type="entry name" value="Helicase_ATP-bd"/>
</dbReference>
<comment type="caution">
    <text evidence="18">The sequence shown here is derived from an EMBL/GenBank/DDBJ whole genome shotgun (WGS) entry which is preliminary data.</text>
</comment>
<evidence type="ECO:0000256" key="6">
    <source>
        <dbReference type="ARBA" id="ARBA00022801"/>
    </source>
</evidence>
<keyword evidence="8" id="KW-0067">ATP-binding</keyword>
<feature type="domain" description="Chromo" evidence="15">
    <location>
        <begin position="481"/>
        <end position="547"/>
    </location>
</feature>
<proteinExistence type="inferred from homology"/>
<dbReference type="InterPro" id="IPR001650">
    <property type="entry name" value="Helicase_C-like"/>
</dbReference>
<feature type="compositionally biased region" description="Pro residues" evidence="14">
    <location>
        <begin position="69"/>
        <end position="78"/>
    </location>
</feature>
<dbReference type="PROSITE" id="PS51192">
    <property type="entry name" value="HELICASE_ATP_BIND_1"/>
    <property type="match status" value="1"/>
</dbReference>
<dbReference type="SMART" id="SM00298">
    <property type="entry name" value="CHROMO"/>
    <property type="match status" value="2"/>
</dbReference>
<dbReference type="CDD" id="cd18793">
    <property type="entry name" value="SF2_C_SNF"/>
    <property type="match status" value="1"/>
</dbReference>
<dbReference type="SMART" id="SM01176">
    <property type="entry name" value="DUF4208"/>
    <property type="match status" value="1"/>
</dbReference>
<accession>A0A5D3AVE5</accession>
<evidence type="ECO:0000256" key="14">
    <source>
        <dbReference type="SAM" id="MobiDB-lite"/>
    </source>
</evidence>
<dbReference type="EC" id="3.6.4.12" evidence="3"/>
<dbReference type="Pfam" id="PF23588">
    <property type="entry name" value="HTH_CHD1_Hrp3"/>
    <property type="match status" value="1"/>
</dbReference>
<dbReference type="InterPro" id="IPR025260">
    <property type="entry name" value="CHD1-like_C"/>
</dbReference>
<evidence type="ECO:0000259" key="17">
    <source>
        <dbReference type="PROSITE" id="PS51194"/>
    </source>
</evidence>
<evidence type="ECO:0000256" key="7">
    <source>
        <dbReference type="ARBA" id="ARBA00022806"/>
    </source>
</evidence>
<keyword evidence="9" id="KW-0156">Chromatin regulator</keyword>
<feature type="compositionally biased region" description="Polar residues" evidence="14">
    <location>
        <begin position="121"/>
        <end position="132"/>
    </location>
</feature>
<keyword evidence="19" id="KW-1185">Reference proteome</keyword>
<dbReference type="PROSITE" id="PS00598">
    <property type="entry name" value="CHROMO_1"/>
    <property type="match status" value="1"/>
</dbReference>
<dbReference type="PANTHER" id="PTHR45623">
    <property type="entry name" value="CHROMODOMAIN-HELICASE-DNA-BINDING PROTEIN 3-RELATED-RELATED"/>
    <property type="match status" value="1"/>
</dbReference>
<dbReference type="GO" id="GO:0005634">
    <property type="term" value="C:nucleus"/>
    <property type="evidence" value="ECO:0007669"/>
    <property type="project" value="UniProtKB-SubCell"/>
</dbReference>
<dbReference type="InterPro" id="IPR027417">
    <property type="entry name" value="P-loop_NTPase"/>
</dbReference>
<dbReference type="InterPro" id="IPR016197">
    <property type="entry name" value="Chromo-like_dom_sf"/>
</dbReference>
<feature type="compositionally biased region" description="Low complexity" evidence="14">
    <location>
        <begin position="153"/>
        <end position="173"/>
    </location>
</feature>
<dbReference type="Gene3D" id="6.10.140.1440">
    <property type="match status" value="1"/>
</dbReference>
<dbReference type="SUPFAM" id="SSF52540">
    <property type="entry name" value="P-loop containing nucleoside triphosphate hydrolases"/>
    <property type="match status" value="2"/>
</dbReference>
<comment type="subcellular location">
    <subcellularLocation>
        <location evidence="1">Nucleus</location>
    </subcellularLocation>
</comment>
<keyword evidence="4" id="KW-0677">Repeat</keyword>
<evidence type="ECO:0000259" key="16">
    <source>
        <dbReference type="PROSITE" id="PS51192"/>
    </source>
</evidence>
<feature type="compositionally biased region" description="Low complexity" evidence="14">
    <location>
        <begin position="1453"/>
        <end position="1473"/>
    </location>
</feature>
<evidence type="ECO:0000313" key="18">
    <source>
        <dbReference type="EMBL" id="TYJ54050.1"/>
    </source>
</evidence>
<dbReference type="SUPFAM" id="SSF54160">
    <property type="entry name" value="Chromo domain-like"/>
    <property type="match status" value="2"/>
</dbReference>
<dbReference type="FunFam" id="3.40.50.10810:FF:000005">
    <property type="entry name" value="Photoperiod-independent early flowering 1"/>
    <property type="match status" value="1"/>
</dbReference>
<dbReference type="InterPro" id="IPR038718">
    <property type="entry name" value="SNF2-like_sf"/>
</dbReference>
<dbReference type="Proteomes" id="UP000322245">
    <property type="component" value="Unassembled WGS sequence"/>
</dbReference>
<dbReference type="EMBL" id="NIDF01000070">
    <property type="protein sequence ID" value="TYJ54050.1"/>
    <property type="molecule type" value="Genomic_DNA"/>
</dbReference>
<reference evidence="18 19" key="1">
    <citation type="submission" date="2017-05" db="EMBL/GenBank/DDBJ databases">
        <title>The Genome Sequence of Tsuchiyaea wingfieldii DSM 27421.</title>
        <authorList>
            <person name="Cuomo C."/>
            <person name="Passer A."/>
            <person name="Billmyre B."/>
            <person name="Heitman J."/>
        </authorList>
    </citation>
    <scope>NUCLEOTIDE SEQUENCE [LARGE SCALE GENOMIC DNA]</scope>
    <source>
        <strain evidence="18 19">DSM 27421</strain>
    </source>
</reference>
<dbReference type="InterPro" id="IPR000330">
    <property type="entry name" value="SNF2_N"/>
</dbReference>
<sequence>MPPAVTLTASPKWEKREIRRGESVLAVADAGERNDGRGGPNGGALAAAGVVATILTPCAILASPISAPLSPPLPPCTPPVDLSQPHPRTRSDPRDGALAPASKNSHPQPEIQNRAMDPSALHSTTPLANQQHLPAFMLSSYGQNGIDDDDDTASQSSGQSPVASSKPSSSAPKITIKVPQKPLANVAFDSDSESLTPEPEEVSVAPRAMSVDEESEGEGEPERDDFDYGEDDDDEDEDDDDVMDEADYGDFDDDDDDPSFGESKKKSKKPRSKVVKEKPLKQRKSSGAFPMRKQQADESSDEDYGSKAHKKKNFAKKLKRDSSNTPYSESDAWRRGAAKKIVTYNEADVDYGLESEDEAAAAYYSVAPELQGDPADEIDQVLYHWRDEAHLSDPKDIPQVNLRFHIKWKDYSHIHNTDETYVFLKTYKGFKKVENYINKVWTIDQKFHNPDPDASWKPSREEMEQYEIDKERIRESYESYKIVERVLDEKEERRPEGRVTSFFIKWTNLQYSDCTWETFEELMECTGAQAGVDEFHQRQARPTTCGKSINYGVNDRPTYVKIQENPPYLSTSGSLKPFQLTGLNWLAYVWSKGENGILADEMGLGKTVQSVAFLSWLYHAQQQYGPFLVVVPLSTISAWQMQFRVWAPDMNVICYMGSARSREVIRQFEFGPLKNLKFNVLLTTYEFILKDRQDLQQIKWQCLAVDEAHRLKNHESMLYEALKSFSTASRLLITGTPLQNNVKELLALMHFLMPEKFQLANDFDLSDASEDQGAKIKDLHEKLGTLMLRRLKKDVVKELPTKSEKILRVEMSAMQTHYYKNILTKNFAVLSKGGTQQVSLMNVAMELKKASNHPYLFEGAEDRNKPANEVLRGLISNSGKMVCLDMLLTRLKADGHRVLIFSQMVRLLDIMSDYMAARGFVYQRLDGTVPSDVRKKSIEHFNAPNSPDFAFLLSTRAGGLGINLETADTVIIFDSDYNPQNDLQAMARAHRIGQQRHVNIFRLVTKGTIEEDILERAKRKMLLEYAIINRMDTTGAHINGAATPKDKNGDLSKEELSAILKFGAQNMFKTDINAQNKKLDEMNLDEILNSADQFDTESAAVPGTTSLGGEGFLSQFAAIQDVKADVDGLSWDQIIPENERGMAEEEERMAAAAAEAIATSRKRSAAKAPGTYQDMDLDDHDSNKGSPSDKKKPATGPPRKTTAQRALDLKDRDIRVLIRGITRWGDIRTRFEQIVKEAKLENKNRVVIIQTCEDIVSHGEQAIKDHHAHIKGLQDRGEPISSSLRQKAILFTYKGVTGINADTIVTRYYELKALYEHFKRVDDVAQYRIPHDSLKATMNWTVEWNADDDSHLIAGIWKHGFNSWEAIAQDPTLHLKDKIFFEDPKAAKEKDPNAPKVGVPQPVHLGRRGDYLCGIIREYEENRRTLIEQQAVIANMPTKDGFGLDHHTTHHIAGPSKKASPAAAGPSKHAAANAKRRKTPEYTDSEDDSSYESMDEDAVKELLRPAKKHLKKLKGGTDHLAREEKILALKECLAGIGFRIDEVVAEKAAAGQNGDKWRKHCWVFASFFWPRQGVNYAKLMEIHGKMVNDSSPAPKSKANPKRKSDDDLAKPKKKPRTSGVKKEE</sequence>
<feature type="region of interest" description="Disordered" evidence="14">
    <location>
        <begin position="1586"/>
        <end position="1624"/>
    </location>
</feature>
<dbReference type="InterPro" id="IPR023779">
    <property type="entry name" value="Chromodomain_CS"/>
</dbReference>
<keyword evidence="5" id="KW-0547">Nucleotide-binding</keyword>
<dbReference type="GO" id="GO:0000785">
    <property type="term" value="C:chromatin"/>
    <property type="evidence" value="ECO:0007669"/>
    <property type="project" value="TreeGrafter"/>
</dbReference>
<keyword evidence="10" id="KW-0805">Transcription regulation</keyword>
<evidence type="ECO:0000256" key="10">
    <source>
        <dbReference type="ARBA" id="ARBA00023015"/>
    </source>
</evidence>
<name>A0A5D3AVE5_9TREE</name>
<evidence type="ECO:0000313" key="19">
    <source>
        <dbReference type="Proteomes" id="UP000322245"/>
    </source>
</evidence>
<dbReference type="Gene3D" id="3.40.50.10810">
    <property type="entry name" value="Tandem AAA-ATPase domain"/>
    <property type="match status" value="1"/>
</dbReference>
<dbReference type="InterPro" id="IPR000953">
    <property type="entry name" value="Chromo/chromo_shadow_dom"/>
</dbReference>
<dbReference type="InterPro" id="IPR056302">
    <property type="entry name" value="CHD1-2/Hrp3_HTH"/>
</dbReference>
<feature type="region of interest" description="Disordered" evidence="14">
    <location>
        <begin position="64"/>
        <end position="330"/>
    </location>
</feature>
<keyword evidence="13" id="KW-0539">Nucleus</keyword>
<dbReference type="GO" id="GO:0005524">
    <property type="term" value="F:ATP binding"/>
    <property type="evidence" value="ECO:0007669"/>
    <property type="project" value="UniProtKB-KW"/>
</dbReference>
<feature type="region of interest" description="Disordered" evidence="14">
    <location>
        <begin position="1151"/>
        <end position="1206"/>
    </location>
</feature>
<feature type="compositionally biased region" description="Acidic residues" evidence="14">
    <location>
        <begin position="211"/>
        <end position="259"/>
    </location>
</feature>
<gene>
    <name evidence="18" type="ORF">B9479_005314</name>
</gene>
<evidence type="ECO:0000256" key="1">
    <source>
        <dbReference type="ARBA" id="ARBA00004123"/>
    </source>
</evidence>
<dbReference type="InterPro" id="IPR049730">
    <property type="entry name" value="SNF2/RAD54-like_C"/>
</dbReference>
<feature type="compositionally biased region" description="Acidic residues" evidence="14">
    <location>
        <begin position="1483"/>
        <end position="1495"/>
    </location>
</feature>
<evidence type="ECO:0000256" key="11">
    <source>
        <dbReference type="ARBA" id="ARBA00023125"/>
    </source>
</evidence>
<dbReference type="PROSITE" id="PS51194">
    <property type="entry name" value="HELICASE_CTER"/>
    <property type="match status" value="1"/>
</dbReference>
<dbReference type="InterPro" id="IPR023780">
    <property type="entry name" value="Chromo_domain"/>
</dbReference>
<feature type="domain" description="Helicase C-terminal" evidence="17">
    <location>
        <begin position="883"/>
        <end position="1042"/>
    </location>
</feature>
<keyword evidence="12" id="KW-0804">Transcription</keyword>
<feature type="region of interest" description="Disordered" evidence="14">
    <location>
        <begin position="1446"/>
        <end position="1495"/>
    </location>
</feature>
<dbReference type="Gene3D" id="1.10.10.60">
    <property type="entry name" value="Homeodomain-like"/>
    <property type="match status" value="1"/>
</dbReference>
<evidence type="ECO:0000256" key="3">
    <source>
        <dbReference type="ARBA" id="ARBA00012551"/>
    </source>
</evidence>
<evidence type="ECO:0000256" key="2">
    <source>
        <dbReference type="ARBA" id="ARBA00009220"/>
    </source>
</evidence>
<dbReference type="GO" id="GO:0003682">
    <property type="term" value="F:chromatin binding"/>
    <property type="evidence" value="ECO:0007669"/>
    <property type="project" value="TreeGrafter"/>
</dbReference>
<dbReference type="Gene3D" id="3.40.50.300">
    <property type="entry name" value="P-loop containing nucleotide triphosphate hydrolases"/>
    <property type="match status" value="1"/>
</dbReference>
<evidence type="ECO:0000256" key="9">
    <source>
        <dbReference type="ARBA" id="ARBA00022853"/>
    </source>
</evidence>
<dbReference type="Pfam" id="PF00271">
    <property type="entry name" value="Helicase_C"/>
    <property type="match status" value="1"/>
</dbReference>
<feature type="domain" description="Helicase ATP-binding" evidence="16">
    <location>
        <begin position="587"/>
        <end position="755"/>
    </location>
</feature>
<keyword evidence="7" id="KW-0347">Helicase</keyword>
<dbReference type="Pfam" id="PF13907">
    <property type="entry name" value="CHD1-like_C"/>
    <property type="match status" value="1"/>
</dbReference>
<evidence type="ECO:0000259" key="15">
    <source>
        <dbReference type="PROSITE" id="PS50013"/>
    </source>
</evidence>
<dbReference type="GO" id="GO:0034728">
    <property type="term" value="P:nucleosome organization"/>
    <property type="evidence" value="ECO:0007669"/>
    <property type="project" value="TreeGrafter"/>
</dbReference>
<dbReference type="GO" id="GO:0016887">
    <property type="term" value="F:ATP hydrolysis activity"/>
    <property type="evidence" value="ECO:0007669"/>
    <property type="project" value="TreeGrafter"/>
</dbReference>
<evidence type="ECO:0000256" key="5">
    <source>
        <dbReference type="ARBA" id="ARBA00022741"/>
    </source>
</evidence>
<dbReference type="PROSITE" id="PS50013">
    <property type="entry name" value="CHROMO_2"/>
    <property type="match status" value="1"/>
</dbReference>
<evidence type="ECO:0000256" key="13">
    <source>
        <dbReference type="ARBA" id="ARBA00023242"/>
    </source>
</evidence>
<evidence type="ECO:0000256" key="8">
    <source>
        <dbReference type="ARBA" id="ARBA00022840"/>
    </source>
</evidence>
<organism evidence="18 19">
    <name type="scientific">Cryptococcus floricola</name>
    <dbReference type="NCBI Taxonomy" id="2591691"/>
    <lineage>
        <taxon>Eukaryota</taxon>
        <taxon>Fungi</taxon>
        <taxon>Dikarya</taxon>
        <taxon>Basidiomycota</taxon>
        <taxon>Agaricomycotina</taxon>
        <taxon>Tremellomycetes</taxon>
        <taxon>Tremellales</taxon>
        <taxon>Cryptococcaceae</taxon>
        <taxon>Cryptococcus</taxon>
    </lineage>
</organism>
<evidence type="ECO:0000256" key="4">
    <source>
        <dbReference type="ARBA" id="ARBA00022737"/>
    </source>
</evidence>
<comment type="similarity">
    <text evidence="2">Belongs to the SNF2/RAD54 helicase family. SWR1 subfamily.</text>
</comment>
<feature type="compositionally biased region" description="Basic residues" evidence="14">
    <location>
        <begin position="307"/>
        <end position="319"/>
    </location>
</feature>
<feature type="compositionally biased region" description="Basic and acidic residues" evidence="14">
    <location>
        <begin position="1180"/>
        <end position="1192"/>
    </location>
</feature>
<dbReference type="SMART" id="SM00487">
    <property type="entry name" value="DEXDc"/>
    <property type="match status" value="1"/>
</dbReference>
<dbReference type="SMART" id="SM00490">
    <property type="entry name" value="HELICc"/>
    <property type="match status" value="1"/>
</dbReference>
<dbReference type="GO" id="GO:0042393">
    <property type="term" value="F:histone binding"/>
    <property type="evidence" value="ECO:0007669"/>
    <property type="project" value="TreeGrafter"/>
</dbReference>
<protein>
    <recommendedName>
        <fullName evidence="3">DNA helicase</fullName>
        <ecNumber evidence="3">3.6.4.12</ecNumber>
    </recommendedName>
</protein>
<dbReference type="Gene3D" id="2.40.50.40">
    <property type="match status" value="2"/>
</dbReference>
<keyword evidence="11" id="KW-0238">DNA-binding</keyword>
<dbReference type="Pfam" id="PF00385">
    <property type="entry name" value="Chromo"/>
    <property type="match status" value="1"/>
</dbReference>
<dbReference type="GO" id="GO:0140658">
    <property type="term" value="F:ATP-dependent chromatin remodeler activity"/>
    <property type="evidence" value="ECO:0007669"/>
    <property type="project" value="TreeGrafter"/>
</dbReference>
<dbReference type="GO" id="GO:0003677">
    <property type="term" value="F:DNA binding"/>
    <property type="evidence" value="ECO:0007669"/>
    <property type="project" value="UniProtKB-KW"/>
</dbReference>
<keyword evidence="6" id="KW-0378">Hydrolase</keyword>